<protein>
    <submittedName>
        <fullName evidence="2">Uncharacterized protein</fullName>
    </submittedName>
</protein>
<dbReference type="EMBL" id="ML977498">
    <property type="protein sequence ID" value="KAF2133974.1"/>
    <property type="molecule type" value="Genomic_DNA"/>
</dbReference>
<feature type="compositionally biased region" description="Low complexity" evidence="1">
    <location>
        <begin position="161"/>
        <end position="170"/>
    </location>
</feature>
<feature type="region of interest" description="Disordered" evidence="1">
    <location>
        <begin position="396"/>
        <end position="426"/>
    </location>
</feature>
<keyword evidence="3" id="KW-1185">Reference proteome</keyword>
<reference evidence="2" key="1">
    <citation type="journal article" date="2020" name="Stud. Mycol.">
        <title>101 Dothideomycetes genomes: a test case for predicting lifestyles and emergence of pathogens.</title>
        <authorList>
            <person name="Haridas S."/>
            <person name="Albert R."/>
            <person name="Binder M."/>
            <person name="Bloem J."/>
            <person name="Labutti K."/>
            <person name="Salamov A."/>
            <person name="Andreopoulos B."/>
            <person name="Baker S."/>
            <person name="Barry K."/>
            <person name="Bills G."/>
            <person name="Bluhm B."/>
            <person name="Cannon C."/>
            <person name="Castanera R."/>
            <person name="Culley D."/>
            <person name="Daum C."/>
            <person name="Ezra D."/>
            <person name="Gonzalez J."/>
            <person name="Henrissat B."/>
            <person name="Kuo A."/>
            <person name="Liang C."/>
            <person name="Lipzen A."/>
            <person name="Lutzoni F."/>
            <person name="Magnuson J."/>
            <person name="Mondo S."/>
            <person name="Nolan M."/>
            <person name="Ohm R."/>
            <person name="Pangilinan J."/>
            <person name="Park H.-J."/>
            <person name="Ramirez L."/>
            <person name="Alfaro M."/>
            <person name="Sun H."/>
            <person name="Tritt A."/>
            <person name="Yoshinaga Y."/>
            <person name="Zwiers L.-H."/>
            <person name="Turgeon B."/>
            <person name="Goodwin S."/>
            <person name="Spatafora J."/>
            <person name="Crous P."/>
            <person name="Grigoriev I."/>
        </authorList>
    </citation>
    <scope>NUCLEOTIDE SEQUENCE</scope>
    <source>
        <strain evidence="2">CBS 119687</strain>
    </source>
</reference>
<accession>A0A6A6ASP3</accession>
<dbReference type="AlphaFoldDB" id="A0A6A6ASP3"/>
<organism evidence="2 3">
    <name type="scientific">Dothidotthia symphoricarpi CBS 119687</name>
    <dbReference type="NCBI Taxonomy" id="1392245"/>
    <lineage>
        <taxon>Eukaryota</taxon>
        <taxon>Fungi</taxon>
        <taxon>Dikarya</taxon>
        <taxon>Ascomycota</taxon>
        <taxon>Pezizomycotina</taxon>
        <taxon>Dothideomycetes</taxon>
        <taxon>Pleosporomycetidae</taxon>
        <taxon>Pleosporales</taxon>
        <taxon>Dothidotthiaceae</taxon>
        <taxon>Dothidotthia</taxon>
    </lineage>
</organism>
<dbReference type="GeneID" id="54403571"/>
<dbReference type="PRINTS" id="PR01217">
    <property type="entry name" value="PRICHEXTENSN"/>
</dbReference>
<name>A0A6A6ASP3_9PLEO</name>
<feature type="compositionally biased region" description="Basic residues" evidence="1">
    <location>
        <begin position="416"/>
        <end position="426"/>
    </location>
</feature>
<dbReference type="Proteomes" id="UP000799771">
    <property type="component" value="Unassembled WGS sequence"/>
</dbReference>
<sequence>MDLAAWERKTSALDGHAYETDRDQEDEDYYEHTGEHISTADYEELLFRRVLDKIRVSRAAGDSDVQLSPAELEAYQSKLYGAKAPAVRPRPEPRPISSPVLNDTASIASADTITSKPDNFASSNSRPKKSHHRPSMSGSRSQKDKGKEREKEKHSSRKRTTPTLSSATSPAPLPARFTPPSPPPPPGFLVPGPDGQPMYAPINAYPSRRARDPEPPKRSPRPAPPTSYQAPRNAPPSIAPPNDIPGAFPGAFPVAPHQHQPPPPRQERTMPPSRPHALDHEIPPRPSSQHSVKLVPFPVEQYQYHTFDLPASNTSSPPLPYTRSIASGSDVGSYTAMPRRVPAPVSASVPAMPPYAVSVPAVQTGYADPVYTTRASSSGAAVADVDYASGGVLGDGSAQAASARLGTKEGSSGRHGERKRKSGKKG</sequence>
<feature type="region of interest" description="Disordered" evidence="1">
    <location>
        <begin position="81"/>
        <end position="291"/>
    </location>
</feature>
<feature type="compositionally biased region" description="Low complexity" evidence="1">
    <location>
        <begin position="245"/>
        <end position="258"/>
    </location>
</feature>
<gene>
    <name evidence="2" type="ORF">P153DRAFT_281400</name>
</gene>
<evidence type="ECO:0000256" key="1">
    <source>
        <dbReference type="SAM" id="MobiDB-lite"/>
    </source>
</evidence>
<evidence type="ECO:0000313" key="2">
    <source>
        <dbReference type="EMBL" id="KAF2133974.1"/>
    </source>
</evidence>
<feature type="compositionally biased region" description="Polar residues" evidence="1">
    <location>
        <begin position="99"/>
        <end position="125"/>
    </location>
</feature>
<feature type="compositionally biased region" description="Pro residues" evidence="1">
    <location>
        <begin position="233"/>
        <end position="243"/>
    </location>
</feature>
<proteinExistence type="predicted"/>
<evidence type="ECO:0000313" key="3">
    <source>
        <dbReference type="Proteomes" id="UP000799771"/>
    </source>
</evidence>
<dbReference type="RefSeq" id="XP_033528361.1">
    <property type="nucleotide sequence ID" value="XM_033663139.1"/>
</dbReference>
<feature type="compositionally biased region" description="Basic and acidic residues" evidence="1">
    <location>
        <begin position="141"/>
        <end position="153"/>
    </location>
</feature>
<dbReference type="OrthoDB" id="3932653at2759"/>
<feature type="compositionally biased region" description="Pro residues" evidence="1">
    <location>
        <begin position="171"/>
        <end position="188"/>
    </location>
</feature>